<comment type="function">
    <text evidence="11">Catalyzes a salvage reaction resulting in the formation of AMP, that is energically less costly than de novo synthesis.</text>
</comment>
<evidence type="ECO:0000256" key="7">
    <source>
        <dbReference type="ARBA" id="ARBA00022490"/>
    </source>
</evidence>
<dbReference type="NCBIfam" id="TIGR01090">
    <property type="entry name" value="apt"/>
    <property type="match status" value="1"/>
</dbReference>
<comment type="catalytic activity">
    <reaction evidence="1 11">
        <text>AMP + diphosphate = 5-phospho-alpha-D-ribose 1-diphosphate + adenine</text>
        <dbReference type="Rhea" id="RHEA:16609"/>
        <dbReference type="ChEBI" id="CHEBI:16708"/>
        <dbReference type="ChEBI" id="CHEBI:33019"/>
        <dbReference type="ChEBI" id="CHEBI:58017"/>
        <dbReference type="ChEBI" id="CHEBI:456215"/>
        <dbReference type="EC" id="2.4.2.7"/>
    </reaction>
</comment>
<keyword evidence="14" id="KW-1185">Reference proteome</keyword>
<comment type="subunit">
    <text evidence="5 11">Homodimer.</text>
</comment>
<dbReference type="GO" id="GO:0003999">
    <property type="term" value="F:adenine phosphoribosyltransferase activity"/>
    <property type="evidence" value="ECO:0007669"/>
    <property type="project" value="UniProtKB-EC"/>
</dbReference>
<dbReference type="CDD" id="cd06223">
    <property type="entry name" value="PRTases_typeI"/>
    <property type="match status" value="1"/>
</dbReference>
<keyword evidence="7 11" id="KW-0963">Cytoplasm</keyword>
<name>A0ABT3ZKY0_9BURK</name>
<organism evidence="13 14">
    <name type="scientific">Robbsia betulipollinis</name>
    <dbReference type="NCBI Taxonomy" id="2981849"/>
    <lineage>
        <taxon>Bacteria</taxon>
        <taxon>Pseudomonadati</taxon>
        <taxon>Pseudomonadota</taxon>
        <taxon>Betaproteobacteria</taxon>
        <taxon>Burkholderiales</taxon>
        <taxon>Burkholderiaceae</taxon>
        <taxon>Robbsia</taxon>
    </lineage>
</organism>
<dbReference type="EMBL" id="JAPMXC010000001">
    <property type="protein sequence ID" value="MCY0387193.1"/>
    <property type="molecule type" value="Genomic_DNA"/>
</dbReference>
<comment type="similarity">
    <text evidence="4 11">Belongs to the purine/pyrimidine phosphoribosyltransferase family.</text>
</comment>
<dbReference type="HAMAP" id="MF_00004">
    <property type="entry name" value="Aden_phosphoribosyltr"/>
    <property type="match status" value="1"/>
</dbReference>
<comment type="caution">
    <text evidence="13">The sequence shown here is derived from an EMBL/GenBank/DDBJ whole genome shotgun (WGS) entry which is preliminary data.</text>
</comment>
<evidence type="ECO:0000256" key="9">
    <source>
        <dbReference type="ARBA" id="ARBA00022679"/>
    </source>
</evidence>
<proteinExistence type="inferred from homology"/>
<dbReference type="NCBIfam" id="NF002634">
    <property type="entry name" value="PRK02304.1-3"/>
    <property type="match status" value="1"/>
</dbReference>
<dbReference type="InterPro" id="IPR005764">
    <property type="entry name" value="Ade_phspho_trans"/>
</dbReference>
<dbReference type="Gene3D" id="3.40.50.2020">
    <property type="match status" value="1"/>
</dbReference>
<accession>A0ABT3ZKY0</accession>
<dbReference type="Pfam" id="PF00156">
    <property type="entry name" value="Pribosyltran"/>
    <property type="match status" value="1"/>
</dbReference>
<dbReference type="SUPFAM" id="SSF53271">
    <property type="entry name" value="PRTase-like"/>
    <property type="match status" value="1"/>
</dbReference>
<evidence type="ECO:0000256" key="6">
    <source>
        <dbReference type="ARBA" id="ARBA00011893"/>
    </source>
</evidence>
<dbReference type="InterPro" id="IPR029057">
    <property type="entry name" value="PRTase-like"/>
</dbReference>
<evidence type="ECO:0000256" key="5">
    <source>
        <dbReference type="ARBA" id="ARBA00011738"/>
    </source>
</evidence>
<comment type="subcellular location">
    <subcellularLocation>
        <location evidence="2 11">Cytoplasm</location>
    </subcellularLocation>
</comment>
<evidence type="ECO:0000259" key="12">
    <source>
        <dbReference type="Pfam" id="PF00156"/>
    </source>
</evidence>
<protein>
    <recommendedName>
        <fullName evidence="6 11">Adenine phosphoribosyltransferase</fullName>
        <shortName evidence="11">APRT</shortName>
        <ecNumber evidence="6 11">2.4.2.7</ecNumber>
    </recommendedName>
</protein>
<evidence type="ECO:0000256" key="11">
    <source>
        <dbReference type="HAMAP-Rule" id="MF_00004"/>
    </source>
</evidence>
<comment type="pathway">
    <text evidence="3 11">Purine metabolism; AMP biosynthesis via salvage pathway; AMP from adenine: step 1/1.</text>
</comment>
<evidence type="ECO:0000313" key="14">
    <source>
        <dbReference type="Proteomes" id="UP001082899"/>
    </source>
</evidence>
<dbReference type="EC" id="2.4.2.7" evidence="6 11"/>
<evidence type="ECO:0000256" key="2">
    <source>
        <dbReference type="ARBA" id="ARBA00004496"/>
    </source>
</evidence>
<evidence type="ECO:0000313" key="13">
    <source>
        <dbReference type="EMBL" id="MCY0387193.1"/>
    </source>
</evidence>
<sequence length="189" mass="20456">MVEQAERTAAQDASRIRSHIRSHIRTVQDWPQPGVAFRDITPLLSAPASLRLIVDALVARYRDQRVAHFAGLEARGFILAPLLAYELGAGFIPVRKQGKLPYRTLSQSYDLEYGQATLEVHVDACAPGERVVLIDDLIATGGTMLAARTLLERLGGEVLEGGAIIDLPALGGSARLRAAGLPLFTLCDF</sequence>
<dbReference type="InterPro" id="IPR050120">
    <property type="entry name" value="Adenine_PRTase"/>
</dbReference>
<keyword evidence="9 11" id="KW-0808">Transferase</keyword>
<evidence type="ECO:0000256" key="4">
    <source>
        <dbReference type="ARBA" id="ARBA00008391"/>
    </source>
</evidence>
<keyword evidence="8 11" id="KW-0328">Glycosyltransferase</keyword>
<dbReference type="NCBIfam" id="NF002636">
    <property type="entry name" value="PRK02304.1-5"/>
    <property type="match status" value="1"/>
</dbReference>
<dbReference type="PANTHER" id="PTHR11776:SF7">
    <property type="entry name" value="PHOSPHORIBOSYLTRANSFERASE DOMAIN-CONTAINING PROTEIN"/>
    <property type="match status" value="1"/>
</dbReference>
<dbReference type="InterPro" id="IPR000836">
    <property type="entry name" value="PRTase_dom"/>
</dbReference>
<dbReference type="PANTHER" id="PTHR11776">
    <property type="entry name" value="ADENINE PHOSPHORIBOSYLTRANSFERASE"/>
    <property type="match status" value="1"/>
</dbReference>
<dbReference type="RefSeq" id="WP_267846953.1">
    <property type="nucleotide sequence ID" value="NZ_JAPMXC010000001.1"/>
</dbReference>
<feature type="domain" description="Phosphoribosyltransferase" evidence="12">
    <location>
        <begin position="43"/>
        <end position="162"/>
    </location>
</feature>
<keyword evidence="10 11" id="KW-0660">Purine salvage</keyword>
<evidence type="ECO:0000256" key="3">
    <source>
        <dbReference type="ARBA" id="ARBA00004659"/>
    </source>
</evidence>
<gene>
    <name evidence="11" type="primary">apt</name>
    <name evidence="13" type="ORF">OVY01_08100</name>
</gene>
<reference evidence="13" key="1">
    <citation type="submission" date="2022-11" db="EMBL/GenBank/DDBJ databases">
        <title>Robbsia betulipollinis sp. nov., isolated from pollen of birch (Betula pendula).</title>
        <authorList>
            <person name="Shi H."/>
            <person name="Ambika Manirajan B."/>
            <person name="Ratering S."/>
            <person name="Geissler-Plaum R."/>
            <person name="Schnell S."/>
        </authorList>
    </citation>
    <scope>NUCLEOTIDE SEQUENCE</scope>
    <source>
        <strain evidence="13">Bb-Pol-6</strain>
    </source>
</reference>
<evidence type="ECO:0000256" key="1">
    <source>
        <dbReference type="ARBA" id="ARBA00000868"/>
    </source>
</evidence>
<dbReference type="Proteomes" id="UP001082899">
    <property type="component" value="Unassembled WGS sequence"/>
</dbReference>
<evidence type="ECO:0000256" key="10">
    <source>
        <dbReference type="ARBA" id="ARBA00022726"/>
    </source>
</evidence>
<evidence type="ECO:0000256" key="8">
    <source>
        <dbReference type="ARBA" id="ARBA00022676"/>
    </source>
</evidence>